<feature type="compositionally biased region" description="Basic and acidic residues" evidence="1">
    <location>
        <begin position="935"/>
        <end position="944"/>
    </location>
</feature>
<keyword evidence="3" id="KW-1185">Reference proteome</keyword>
<dbReference type="Proteomes" id="UP001305779">
    <property type="component" value="Unassembled WGS sequence"/>
</dbReference>
<feature type="region of interest" description="Disordered" evidence="1">
    <location>
        <begin position="41"/>
        <end position="90"/>
    </location>
</feature>
<evidence type="ECO:0000313" key="2">
    <source>
        <dbReference type="EMBL" id="KAK4502371.1"/>
    </source>
</evidence>
<accession>A0ABR0EMI5</accession>
<evidence type="ECO:0000313" key="3">
    <source>
        <dbReference type="Proteomes" id="UP001305779"/>
    </source>
</evidence>
<reference evidence="2 3" key="1">
    <citation type="journal article" date="2023" name="G3 (Bethesda)">
        <title>A chromosome-level genome assembly of Zasmidium syzygii isolated from banana leaves.</title>
        <authorList>
            <person name="van Westerhoven A.C."/>
            <person name="Mehrabi R."/>
            <person name="Talebi R."/>
            <person name="Steentjes M.B.F."/>
            <person name="Corcolon B."/>
            <person name="Chong P.A."/>
            <person name="Kema G.H.J."/>
            <person name="Seidl M.F."/>
        </authorList>
    </citation>
    <scope>NUCLEOTIDE SEQUENCE [LARGE SCALE GENOMIC DNA]</scope>
    <source>
        <strain evidence="2 3">P124</strain>
    </source>
</reference>
<protein>
    <submittedName>
        <fullName evidence="2">Uncharacterized protein</fullName>
    </submittedName>
</protein>
<name>A0ABR0EMI5_ZASCE</name>
<feature type="compositionally biased region" description="Polar residues" evidence="1">
    <location>
        <begin position="80"/>
        <end position="90"/>
    </location>
</feature>
<feature type="region of interest" description="Disordered" evidence="1">
    <location>
        <begin position="934"/>
        <end position="957"/>
    </location>
</feature>
<gene>
    <name evidence="2" type="ORF">PRZ48_005796</name>
</gene>
<organism evidence="2 3">
    <name type="scientific">Zasmidium cellare</name>
    <name type="common">Wine cellar mold</name>
    <name type="synonym">Racodium cellare</name>
    <dbReference type="NCBI Taxonomy" id="395010"/>
    <lineage>
        <taxon>Eukaryota</taxon>
        <taxon>Fungi</taxon>
        <taxon>Dikarya</taxon>
        <taxon>Ascomycota</taxon>
        <taxon>Pezizomycotina</taxon>
        <taxon>Dothideomycetes</taxon>
        <taxon>Dothideomycetidae</taxon>
        <taxon>Mycosphaerellales</taxon>
        <taxon>Mycosphaerellaceae</taxon>
        <taxon>Zasmidium</taxon>
    </lineage>
</organism>
<feature type="region of interest" description="Disordered" evidence="1">
    <location>
        <begin position="1"/>
        <end position="21"/>
    </location>
</feature>
<sequence>MGRHKHIAPDISPRLRRQQAQATRRLQTALRDERAIRHQRRASSLLRLPSDHPHRSMLPARLYPLSSRSEQRDPRRSFVSRPSQSPGCTASYTPASASAILCILTCLAATLWSFAMNLPSNIEAVVSAVPEQSASTCEEQETDTGKGVDSIGSAKLSEDYSEEHDILVKHMRQAKESIKVAREALLPEVSQPPTRSQQDMDAEAAHLMSLLPGSCPKFTDSESIVFAKDGSRVALPVDNSPLTVFTAAPIPKDHTKALRHPARVTKDTKEYKPDNSGANISQGEVGYILDCDKKAVVNKVPYIEIRIPRRHPNQQDFWIPADSLEYNKDTKWGDIKIHGHISRPKVEMDNQSVLQQDDLPITRLAYKVCSSIMLGTHTDHILPKELYDELASREVVLEHARKLGKAVERAGISNAFAKGQPWSINDFRSRARDSTNSTDSGVYMAIYSDFKKGEKLHGEKPRNYIGKTDQTFSHRWTQHRQETAKVEQGLESQGHYRIAAQAKRRHCVVLAIADESWTKHDFSFAEQMLILILRAYRPEVVDLQHAVSGEDIAVAAGAGESLSALAVTLDDRFVASELTAIAERVFSTIGWGGHLETSGGCNWKSPFLAFGDDNEPTLWVKVDAGDRWCYFRKPKKPRLDYTSAGRKFGQRQYFNLTGANYHSRFEESAQNPGPDQNTNTYISIEIMKVGRHRESLTRLPDIGGPSNWDQANQVAVRVQWQDPKRGWLTKYIQFSSNQVMGDTQEAGALSSWATATAIRNKMERRVFARGKYDPPVPKYWQDYFVGRVLEIRYDAFEQAFVIKNAPPSPNPIPFPTINDSDVRKKMEDLGLQRYGLALPDADTAREWGFKRGPNARTFCDTVAILRDEGFLNAARKFADTGREPEEGQCEVCFRFGRRCTFTHDTAILKQHTNNAKIRLALIHYPVAKLSDAPGEDGRIGEIKDPGFTSRNLGELDE</sequence>
<evidence type="ECO:0000256" key="1">
    <source>
        <dbReference type="SAM" id="MobiDB-lite"/>
    </source>
</evidence>
<proteinExistence type="predicted"/>
<comment type="caution">
    <text evidence="2">The sequence shown here is derived from an EMBL/GenBank/DDBJ whole genome shotgun (WGS) entry which is preliminary data.</text>
</comment>
<dbReference type="EMBL" id="JAXOVC010000004">
    <property type="protein sequence ID" value="KAK4502371.1"/>
    <property type="molecule type" value="Genomic_DNA"/>
</dbReference>